<dbReference type="AlphaFoldDB" id="A0A1W0BKC5"/>
<comment type="caution">
    <text evidence="2">The sequence shown here is derived from an EMBL/GenBank/DDBJ whole genome shotgun (WGS) entry which is preliminary data.</text>
</comment>
<evidence type="ECO:0000256" key="1">
    <source>
        <dbReference type="SAM" id="MobiDB-lite"/>
    </source>
</evidence>
<sequence>MIALPRTLRAPRARNDHREGMLTVSGAELEALATMTDHPTTLPLLQRARISRNLAFLAAALRGGRDNAHQVARAGFDLLAEVQRRNPAVVREVLLHPRFGGWVTVCAVRAHGNGAAPEADPPVAHLASFAAAAAVQAGVEFDLELPQSGDAVVLPGLGCWTGPVAMSVRVRYDGKTAPLPDGYRWTPLRRLSAQLADRAVDVEFDDLPPTPSTWPDEPVDGPESRWEPRSDAEFRLWQHRFDAALELLGTVVPELAAPLSRGMRAVLPRSQETYSFVSATLTDSFGATAMLLPADAVKMAAGLLHEFQHSKLGALMEIRPLITVDGPADLPSPWRAEPRPASAVLHGVYAHVAVARLLRRAAATSTAPRRHIARPSLCADPVTQAAIAACDTLLGSDRLTPAGRRFVILMRRTAATDSDGRPAAPIP</sequence>
<evidence type="ECO:0000313" key="2">
    <source>
        <dbReference type="EMBL" id="ONM48853.1"/>
    </source>
</evidence>
<evidence type="ECO:0000313" key="3">
    <source>
        <dbReference type="Proteomes" id="UP000188836"/>
    </source>
</evidence>
<name>A0A1W0BKC5_9NOCA</name>
<evidence type="ECO:0008006" key="4">
    <source>
        <dbReference type="Google" id="ProtNLM"/>
    </source>
</evidence>
<dbReference type="OrthoDB" id="796761at2"/>
<dbReference type="NCBIfam" id="TIGR04267">
    <property type="entry name" value="mod_HExxH"/>
    <property type="match status" value="1"/>
</dbReference>
<proteinExistence type="predicted"/>
<feature type="region of interest" description="Disordered" evidence="1">
    <location>
        <begin position="204"/>
        <end position="227"/>
    </location>
</feature>
<gene>
    <name evidence="2" type="ORF">B0T46_10265</name>
</gene>
<protein>
    <recommendedName>
        <fullName evidence="4">HEXXH motif domain-containing protein</fullName>
    </recommendedName>
</protein>
<organism evidence="2 3">
    <name type="scientific">Nocardia donostiensis</name>
    <dbReference type="NCBI Taxonomy" id="1538463"/>
    <lineage>
        <taxon>Bacteria</taxon>
        <taxon>Bacillati</taxon>
        <taxon>Actinomycetota</taxon>
        <taxon>Actinomycetes</taxon>
        <taxon>Mycobacteriales</taxon>
        <taxon>Nocardiaceae</taxon>
        <taxon>Nocardia</taxon>
    </lineage>
</organism>
<accession>A0A1W0BKC5</accession>
<reference evidence="2 3" key="1">
    <citation type="journal article" date="2016" name="Antonie Van Leeuwenhoek">
        <title>Nocardia donostiensis sp. nov., isolated from human respiratory specimens.</title>
        <authorList>
            <person name="Ercibengoa M."/>
            <person name="Bell M."/>
            <person name="Marimon J.M."/>
            <person name="Humrighouse B."/>
            <person name="Klenk H.P."/>
            <person name="Potter G."/>
            <person name="Perez-Trallero E."/>
        </authorList>
    </citation>
    <scope>NUCLEOTIDE SEQUENCE [LARGE SCALE GENOMIC DNA]</scope>
    <source>
        <strain evidence="2 3">X1655</strain>
    </source>
</reference>
<dbReference type="EMBL" id="MUMY01000007">
    <property type="protein sequence ID" value="ONM48853.1"/>
    <property type="molecule type" value="Genomic_DNA"/>
</dbReference>
<dbReference type="InterPro" id="IPR026337">
    <property type="entry name" value="AKG_HExxH"/>
</dbReference>
<keyword evidence="3" id="KW-1185">Reference proteome</keyword>
<dbReference type="STRING" id="1538463.B0T36_09775"/>
<dbReference type="Proteomes" id="UP000188836">
    <property type="component" value="Unassembled WGS sequence"/>
</dbReference>